<dbReference type="Proteomes" id="UP001374535">
    <property type="component" value="Chromosome 11"/>
</dbReference>
<dbReference type="PANTHER" id="PTHR10182">
    <property type="entry name" value="CALCIUM-BINDING PROTEIN 39-RELATED"/>
    <property type="match status" value="1"/>
</dbReference>
<comment type="similarity">
    <text evidence="1">Belongs to the Mo25 family.</text>
</comment>
<dbReference type="InterPro" id="IPR011989">
    <property type="entry name" value="ARM-like"/>
</dbReference>
<dbReference type="GO" id="GO:0043539">
    <property type="term" value="F:protein serine/threonine kinase activator activity"/>
    <property type="evidence" value="ECO:0007669"/>
    <property type="project" value="TreeGrafter"/>
</dbReference>
<evidence type="ECO:0000313" key="3">
    <source>
        <dbReference type="Proteomes" id="UP001374535"/>
    </source>
</evidence>
<dbReference type="InterPro" id="IPR016024">
    <property type="entry name" value="ARM-type_fold"/>
</dbReference>
<reference evidence="2 3" key="1">
    <citation type="journal article" date="2023" name="Life. Sci Alliance">
        <title>Evolutionary insights into 3D genome organization and epigenetic landscape of Vigna mungo.</title>
        <authorList>
            <person name="Junaid A."/>
            <person name="Singh B."/>
            <person name="Bhatia S."/>
        </authorList>
    </citation>
    <scope>NUCLEOTIDE SEQUENCE [LARGE SCALE GENOMIC DNA]</scope>
    <source>
        <strain evidence="2">Urdbean</strain>
    </source>
</reference>
<sequence>MKKALFKPKPKTPVELVRHARELIIFVESKTCTRESKREEKLSELSKTILEIRTVLYGNGESEPNPDACTQITREFFRDDTFRIFILYLAKLKLGARQDATHVIANLQRQRVNSQLIASQYLQENLDLVDMLICGYKFLYLRVEFFCVYFLVFARWINVQLTKLDLISYDKEGDVALTYGAVARECIRHQAVAKHVLESDNMKKFFEYIQLPNFEIASDAVATFKELLTRHKSTVAEFLSKNYDWFFKEYNSQLLESTSYFTRRYAIKLLGDMLLDRSNAAVMVRYVGSLDNMRILMNLLRDSNKTIQFDTFHVFKLFVANQNKPPEVVSILVTNKHKLLQFLENFNCDKADDHFQADKQQVISEIIALQHKDQPCKSLDNCEVPC</sequence>
<evidence type="ECO:0000313" key="2">
    <source>
        <dbReference type="EMBL" id="WVY90012.1"/>
    </source>
</evidence>
<name>A0AAQ3REN5_VIGMU</name>
<protein>
    <recommendedName>
        <fullName evidence="4">MO25-like protein</fullName>
    </recommendedName>
</protein>
<dbReference type="InterPro" id="IPR013878">
    <property type="entry name" value="Mo25"/>
</dbReference>
<proteinExistence type="inferred from homology"/>
<gene>
    <name evidence="2" type="ORF">V8G54_035526</name>
</gene>
<keyword evidence="3" id="KW-1185">Reference proteome</keyword>
<accession>A0AAQ3REN5</accession>
<dbReference type="SUPFAM" id="SSF48371">
    <property type="entry name" value="ARM repeat"/>
    <property type="match status" value="1"/>
</dbReference>
<dbReference type="AlphaFoldDB" id="A0AAQ3REN5"/>
<dbReference type="Pfam" id="PF08569">
    <property type="entry name" value="Mo25"/>
    <property type="match status" value="1"/>
</dbReference>
<evidence type="ECO:0008006" key="4">
    <source>
        <dbReference type="Google" id="ProtNLM"/>
    </source>
</evidence>
<dbReference type="Gene3D" id="1.25.10.10">
    <property type="entry name" value="Leucine-rich Repeat Variant"/>
    <property type="match status" value="1"/>
</dbReference>
<dbReference type="GO" id="GO:0035556">
    <property type="term" value="P:intracellular signal transduction"/>
    <property type="evidence" value="ECO:0007669"/>
    <property type="project" value="TreeGrafter"/>
</dbReference>
<dbReference type="EMBL" id="CP144690">
    <property type="protein sequence ID" value="WVY90012.1"/>
    <property type="molecule type" value="Genomic_DNA"/>
</dbReference>
<organism evidence="2 3">
    <name type="scientific">Vigna mungo</name>
    <name type="common">Black gram</name>
    <name type="synonym">Phaseolus mungo</name>
    <dbReference type="NCBI Taxonomy" id="3915"/>
    <lineage>
        <taxon>Eukaryota</taxon>
        <taxon>Viridiplantae</taxon>
        <taxon>Streptophyta</taxon>
        <taxon>Embryophyta</taxon>
        <taxon>Tracheophyta</taxon>
        <taxon>Spermatophyta</taxon>
        <taxon>Magnoliopsida</taxon>
        <taxon>eudicotyledons</taxon>
        <taxon>Gunneridae</taxon>
        <taxon>Pentapetalae</taxon>
        <taxon>rosids</taxon>
        <taxon>fabids</taxon>
        <taxon>Fabales</taxon>
        <taxon>Fabaceae</taxon>
        <taxon>Papilionoideae</taxon>
        <taxon>50 kb inversion clade</taxon>
        <taxon>NPAAA clade</taxon>
        <taxon>indigoferoid/millettioid clade</taxon>
        <taxon>Phaseoleae</taxon>
        <taxon>Vigna</taxon>
    </lineage>
</organism>
<evidence type="ECO:0000256" key="1">
    <source>
        <dbReference type="ARBA" id="ARBA00011012"/>
    </source>
</evidence>
<dbReference type="PANTHER" id="PTHR10182:SF34">
    <property type="entry name" value="MO25-LIKE PROTEIN"/>
    <property type="match status" value="1"/>
</dbReference>